<gene>
    <name evidence="2" type="ORF">B296_00048810</name>
</gene>
<evidence type="ECO:0000256" key="1">
    <source>
        <dbReference type="SAM" id="MobiDB-lite"/>
    </source>
</evidence>
<reference evidence="2 3" key="1">
    <citation type="journal article" date="2014" name="Agronomy (Basel)">
        <title>A Draft Genome Sequence for Ensete ventricosum, the Drought-Tolerant Tree Against Hunger.</title>
        <authorList>
            <person name="Harrison J."/>
            <person name="Moore K.A."/>
            <person name="Paszkiewicz K."/>
            <person name="Jones T."/>
            <person name="Grant M."/>
            <person name="Ambacheew D."/>
            <person name="Muzemil S."/>
            <person name="Studholme D.J."/>
        </authorList>
    </citation>
    <scope>NUCLEOTIDE SEQUENCE [LARGE SCALE GENOMIC DNA]</scope>
</reference>
<evidence type="ECO:0000313" key="3">
    <source>
        <dbReference type="Proteomes" id="UP000287651"/>
    </source>
</evidence>
<protein>
    <submittedName>
        <fullName evidence="2">Uncharacterized protein</fullName>
    </submittedName>
</protein>
<dbReference type="Proteomes" id="UP000287651">
    <property type="component" value="Unassembled WGS sequence"/>
</dbReference>
<proteinExistence type="predicted"/>
<organism evidence="2 3">
    <name type="scientific">Ensete ventricosum</name>
    <name type="common">Abyssinian banana</name>
    <name type="synonym">Musa ensete</name>
    <dbReference type="NCBI Taxonomy" id="4639"/>
    <lineage>
        <taxon>Eukaryota</taxon>
        <taxon>Viridiplantae</taxon>
        <taxon>Streptophyta</taxon>
        <taxon>Embryophyta</taxon>
        <taxon>Tracheophyta</taxon>
        <taxon>Spermatophyta</taxon>
        <taxon>Magnoliopsida</taxon>
        <taxon>Liliopsida</taxon>
        <taxon>Zingiberales</taxon>
        <taxon>Musaceae</taxon>
        <taxon>Ensete</taxon>
    </lineage>
</organism>
<dbReference type="AlphaFoldDB" id="A0A426X3X7"/>
<name>A0A426X3X7_ENSVE</name>
<dbReference type="EMBL" id="AMZH03027382">
    <property type="protein sequence ID" value="RRT34176.1"/>
    <property type="molecule type" value="Genomic_DNA"/>
</dbReference>
<feature type="compositionally biased region" description="Basic residues" evidence="1">
    <location>
        <begin position="22"/>
        <end position="34"/>
    </location>
</feature>
<evidence type="ECO:0000313" key="2">
    <source>
        <dbReference type="EMBL" id="RRT34176.1"/>
    </source>
</evidence>
<feature type="region of interest" description="Disordered" evidence="1">
    <location>
        <begin position="15"/>
        <end position="35"/>
    </location>
</feature>
<comment type="caution">
    <text evidence="2">The sequence shown here is derived from an EMBL/GenBank/DDBJ whole genome shotgun (WGS) entry which is preliminary data.</text>
</comment>
<accession>A0A426X3X7</accession>
<sequence length="168" mass="18275">MKRISVASVLRPWRLDSDSPHRHGVNKKGGKERKKSWEMQLLSSSSHVVDQGAVQLVACECFSVCANPMIDESQSRSASSSLSGLHVSRRKYYMIAMKNSSGSIASAASVTETGACFSCAREQMETIAQGRPQALPAASLQPTLPPPLLELVSATLIEETRFVADLRR</sequence>